<sequence length="213" mass="23697">MSSETNDIFSDEEKDILQEIMNIAFGSATADLAEVIDIFVELSVPQIHLIPVGELPDFLKNTIHAYDETVIVDQKFWGDFSGSGLLVLPSRATKEMLMLLADKEPEVSFTKTMATLEKESLVEIGNILIGACVGKLSELLKTFATYSPPRIINGSNVQNAFIKSFDPSQTAIVLKTIFKFEHKDLSGLLLLLANQESIGWLRKALHEFLESYE</sequence>
<dbReference type="Gene3D" id="3.40.1550.10">
    <property type="entry name" value="CheC-like"/>
    <property type="match status" value="1"/>
</dbReference>
<feature type="domain" description="CheC-like protein" evidence="3">
    <location>
        <begin position="12"/>
        <end position="48"/>
    </location>
</feature>
<dbReference type="PANTHER" id="PTHR43693">
    <property type="entry name" value="PROTEIN PHOSPHATASE CHEZ"/>
    <property type="match status" value="1"/>
</dbReference>
<dbReference type="PANTHER" id="PTHR43693:SF1">
    <property type="entry name" value="PROTEIN PHOSPHATASE CHEZ"/>
    <property type="match status" value="1"/>
</dbReference>
<evidence type="ECO:0000313" key="4">
    <source>
        <dbReference type="EMBL" id="MBC8360729.1"/>
    </source>
</evidence>
<dbReference type="InterPro" id="IPR007597">
    <property type="entry name" value="CheC"/>
</dbReference>
<dbReference type="InterPro" id="IPR050992">
    <property type="entry name" value="CheZ_family_phosphatases"/>
</dbReference>
<dbReference type="InterPro" id="IPR028976">
    <property type="entry name" value="CheC-like_sf"/>
</dbReference>
<evidence type="ECO:0000256" key="2">
    <source>
        <dbReference type="ARBA" id="ARBA00022801"/>
    </source>
</evidence>
<reference evidence="4 5" key="1">
    <citation type="submission" date="2020-08" db="EMBL/GenBank/DDBJ databases">
        <title>Bridging the membrane lipid divide: bacteria of the FCB group superphylum have the potential to synthesize archaeal ether lipids.</title>
        <authorList>
            <person name="Villanueva L."/>
            <person name="Von Meijenfeldt F.A.B."/>
            <person name="Westbye A.B."/>
            <person name="Yadav S."/>
            <person name="Hopmans E.C."/>
            <person name="Dutilh B.E."/>
            <person name="Sinninghe Damste J.S."/>
        </authorList>
    </citation>
    <scope>NUCLEOTIDE SEQUENCE [LARGE SCALE GENOMIC DNA]</scope>
    <source>
        <strain evidence="4">NIOZ-UU30</strain>
    </source>
</reference>
<dbReference type="GO" id="GO:0006935">
    <property type="term" value="P:chemotaxis"/>
    <property type="evidence" value="ECO:0007669"/>
    <property type="project" value="UniProtKB-KW"/>
</dbReference>
<protein>
    <submittedName>
        <fullName evidence="4">Chemotaxis protein CheC</fullName>
    </submittedName>
</protein>
<evidence type="ECO:0000256" key="1">
    <source>
        <dbReference type="ARBA" id="ARBA00022500"/>
    </source>
</evidence>
<organism evidence="4 5">
    <name type="scientific">Candidatus Desulfatibia profunda</name>
    <dbReference type="NCBI Taxonomy" id="2841695"/>
    <lineage>
        <taxon>Bacteria</taxon>
        <taxon>Pseudomonadati</taxon>
        <taxon>Thermodesulfobacteriota</taxon>
        <taxon>Desulfobacteria</taxon>
        <taxon>Desulfobacterales</taxon>
        <taxon>Desulfobacterales incertae sedis</taxon>
        <taxon>Candidatus Desulfatibia</taxon>
    </lineage>
</organism>
<dbReference type="SUPFAM" id="SSF103039">
    <property type="entry name" value="CheC-like"/>
    <property type="match status" value="1"/>
</dbReference>
<dbReference type="GO" id="GO:0016787">
    <property type="term" value="F:hydrolase activity"/>
    <property type="evidence" value="ECO:0007669"/>
    <property type="project" value="UniProtKB-KW"/>
</dbReference>
<dbReference type="AlphaFoldDB" id="A0A8J6TKW6"/>
<dbReference type="EMBL" id="JACNJH010000102">
    <property type="protein sequence ID" value="MBC8360729.1"/>
    <property type="molecule type" value="Genomic_DNA"/>
</dbReference>
<comment type="caution">
    <text evidence="4">The sequence shown here is derived from an EMBL/GenBank/DDBJ whole genome shotgun (WGS) entry which is preliminary data.</text>
</comment>
<evidence type="ECO:0000259" key="3">
    <source>
        <dbReference type="Pfam" id="PF04509"/>
    </source>
</evidence>
<proteinExistence type="predicted"/>
<evidence type="ECO:0000313" key="5">
    <source>
        <dbReference type="Proteomes" id="UP000603434"/>
    </source>
</evidence>
<keyword evidence="1" id="KW-0145">Chemotaxis</keyword>
<dbReference type="CDD" id="cd17910">
    <property type="entry name" value="CheC_ClassII"/>
    <property type="match status" value="1"/>
</dbReference>
<name>A0A8J6TKW6_9BACT</name>
<keyword evidence="2" id="KW-0378">Hydrolase</keyword>
<dbReference type="Proteomes" id="UP000603434">
    <property type="component" value="Unassembled WGS sequence"/>
</dbReference>
<gene>
    <name evidence="4" type="ORF">H8E23_04975</name>
</gene>
<dbReference type="Pfam" id="PF04509">
    <property type="entry name" value="CheC"/>
    <property type="match status" value="1"/>
</dbReference>
<accession>A0A8J6TKW6</accession>